<dbReference type="PROSITE" id="PS50943">
    <property type="entry name" value="HTH_CROC1"/>
    <property type="match status" value="1"/>
</dbReference>
<dbReference type="SMART" id="SM00530">
    <property type="entry name" value="HTH_XRE"/>
    <property type="match status" value="1"/>
</dbReference>
<accession>A0A927H862</accession>
<comment type="caution">
    <text evidence="2">The sequence shown here is derived from an EMBL/GenBank/DDBJ whole genome shotgun (WGS) entry which is preliminary data.</text>
</comment>
<evidence type="ECO:0000259" key="1">
    <source>
        <dbReference type="PROSITE" id="PS50943"/>
    </source>
</evidence>
<evidence type="ECO:0000313" key="2">
    <source>
        <dbReference type="EMBL" id="MBD2872386.1"/>
    </source>
</evidence>
<protein>
    <submittedName>
        <fullName evidence="2">Helix-turn-helix domain-containing protein</fullName>
    </submittedName>
</protein>
<dbReference type="InterPro" id="IPR001387">
    <property type="entry name" value="Cro/C1-type_HTH"/>
</dbReference>
<dbReference type="PANTHER" id="PTHR35010">
    <property type="entry name" value="BLL4672 PROTEIN-RELATED"/>
    <property type="match status" value="1"/>
</dbReference>
<dbReference type="Gene3D" id="1.10.260.40">
    <property type="entry name" value="lambda repressor-like DNA-binding domains"/>
    <property type="match status" value="1"/>
</dbReference>
<dbReference type="Gene3D" id="3.30.450.180">
    <property type="match status" value="1"/>
</dbReference>
<name>A0A927H862_9BACL</name>
<dbReference type="GO" id="GO:0003677">
    <property type="term" value="F:DNA binding"/>
    <property type="evidence" value="ECO:0007669"/>
    <property type="project" value="InterPro"/>
</dbReference>
<feature type="domain" description="HTH cro/C1-type" evidence="1">
    <location>
        <begin position="55"/>
        <end position="106"/>
    </location>
</feature>
<reference evidence="2" key="1">
    <citation type="submission" date="2020-09" db="EMBL/GenBank/DDBJ databases">
        <title>A novel bacterium of genus Paenibacillus, isolated from South China Sea.</title>
        <authorList>
            <person name="Huang H."/>
            <person name="Mo K."/>
            <person name="Hu Y."/>
        </authorList>
    </citation>
    <scope>NUCLEOTIDE SEQUENCE</scope>
    <source>
        <strain evidence="2">IB182493</strain>
    </source>
</reference>
<dbReference type="Pfam" id="PF17765">
    <property type="entry name" value="MLTR_LBD"/>
    <property type="match status" value="1"/>
</dbReference>
<dbReference type="InterPro" id="IPR041413">
    <property type="entry name" value="MLTR_LBD"/>
</dbReference>
<proteinExistence type="predicted"/>
<dbReference type="AlphaFoldDB" id="A0A927H862"/>
<dbReference type="Pfam" id="PF13560">
    <property type="entry name" value="HTH_31"/>
    <property type="match status" value="1"/>
</dbReference>
<dbReference type="InterPro" id="IPR010982">
    <property type="entry name" value="Lambda_DNA-bd_dom_sf"/>
</dbReference>
<dbReference type="CDD" id="cd00093">
    <property type="entry name" value="HTH_XRE"/>
    <property type="match status" value="1"/>
</dbReference>
<dbReference type="EMBL" id="JACXIY010000047">
    <property type="protein sequence ID" value="MBD2872386.1"/>
    <property type="molecule type" value="Genomic_DNA"/>
</dbReference>
<organism evidence="2 3">
    <name type="scientific">Paenibacillus arenilitoris</name>
    <dbReference type="NCBI Taxonomy" id="2772299"/>
    <lineage>
        <taxon>Bacteria</taxon>
        <taxon>Bacillati</taxon>
        <taxon>Bacillota</taxon>
        <taxon>Bacilli</taxon>
        <taxon>Bacillales</taxon>
        <taxon>Paenibacillaceae</taxon>
        <taxon>Paenibacillus</taxon>
    </lineage>
</organism>
<gene>
    <name evidence="2" type="ORF">IDH41_27775</name>
</gene>
<dbReference type="SUPFAM" id="SSF47413">
    <property type="entry name" value="lambda repressor-like DNA-binding domains"/>
    <property type="match status" value="1"/>
</dbReference>
<evidence type="ECO:0000313" key="3">
    <source>
        <dbReference type="Proteomes" id="UP000632125"/>
    </source>
</evidence>
<keyword evidence="3" id="KW-1185">Reference proteome</keyword>
<sequence length="291" mass="33341">MLSSFYSDDLLSTFRGGSSVTVTNSKAKAMGAFLKSRRERLSPEDAGLTFANGPRKTPGLRREEVAVLAGVSVTYYTWLEQGRDLIPSKDVIDSIAQALRLSPAEKSHLYQLWNPHASELPLAGPAAMNPQMQKIIDQLAYPSHITNERSEVLAWNKAAQEMFADFASIPVQERYFIRLLFEDTEMRRRIVNIEQFSRYSVAVFRTYYDKHRDDPWYEATVEKLIRSSAEFERIWRQYDIQTKKVNRIILQLPGVRQPVPYDIHSLVNLSGRPDIHICVYTPVTEDPDAGR</sequence>
<dbReference type="Proteomes" id="UP000632125">
    <property type="component" value="Unassembled WGS sequence"/>
</dbReference>